<organism evidence="1 2">
    <name type="scientific">Mojavia pulchra JT2-VF2</name>
    <dbReference type="NCBI Taxonomy" id="287848"/>
    <lineage>
        <taxon>Bacteria</taxon>
        <taxon>Bacillati</taxon>
        <taxon>Cyanobacteriota</taxon>
        <taxon>Cyanophyceae</taxon>
        <taxon>Nostocales</taxon>
        <taxon>Nostocaceae</taxon>
    </lineage>
</organism>
<protein>
    <submittedName>
        <fullName evidence="1">Uncharacterized protein</fullName>
    </submittedName>
</protein>
<dbReference type="EMBL" id="JAHHHN010000043">
    <property type="protein sequence ID" value="MBW4565646.1"/>
    <property type="molecule type" value="Genomic_DNA"/>
</dbReference>
<sequence>MEFSPDIYQPIPQLATKETASLRADYPCIEHLEAGNIAPWLVERLDQLLVRAKTERAGMNLAKCVTLATASIGAVCYATSPLAPIGALVAGLGYAWSVVQDMTDSHQFAPIPFVRGNFLEFLAAMGDSEARAEWFAGANEIVDLMNHLAPLERSEFVMLRQYTSTLTDFLTGVEAGKRFYAYRWLLDNFTTYRGAFPTVEQLCKHLAQVAPDPRIDHKQVTLIQQQSQLPQAKIPEPKFTQLPQPKFIELPSSSQPEPTLAPNQAPDLKSVLTLPLHSRAIAIIDALTNSGFDIAKCIRDQITVIAGNQRGGKGTLMAILAILSKALEPNTKIHYFTAGSDIYPFACHHLVCRLSYPQLEGAKADALVAGDLYEYLREIDNANQNSYTDIILVIDEAVALSDYLTDEQKQWIIRFLFTRASKKGAQIFVVLHGKNLTSWVGTKNTAGFGDTFKSGATFIGCEATSKKLSPLKSISLATGRYFLADPDSFDKPMAGGEIGTIPEWLKTQVNPHSGQPDPARTLLVYFPELSSENPGLTDSVPSSDKPQDEFLNQARAWLNDNWVIPDAPPPTCPPNPSDTDRYQPTDKAFELLESSGIDTENDTGISDIIPENGDSKTFGDDTKIDTETRYTPAQLTIEQLNGIIKQMVDKKMSQTQIIQSLWGVEKNAKGWKQAYTEYKELFP</sequence>
<reference evidence="1" key="2">
    <citation type="journal article" date="2022" name="Microbiol. Resour. Announc.">
        <title>Metagenome Sequencing to Explore Phylogenomics of Terrestrial Cyanobacteria.</title>
        <authorList>
            <person name="Ward R.D."/>
            <person name="Stajich J.E."/>
            <person name="Johansen J.R."/>
            <person name="Huntemann M."/>
            <person name="Clum A."/>
            <person name="Foster B."/>
            <person name="Foster B."/>
            <person name="Roux S."/>
            <person name="Palaniappan K."/>
            <person name="Varghese N."/>
            <person name="Mukherjee S."/>
            <person name="Reddy T.B.K."/>
            <person name="Daum C."/>
            <person name="Copeland A."/>
            <person name="Chen I.A."/>
            <person name="Ivanova N.N."/>
            <person name="Kyrpides N.C."/>
            <person name="Shapiro N."/>
            <person name="Eloe-Fadrosh E.A."/>
            <person name="Pietrasiak N."/>
        </authorList>
    </citation>
    <scope>NUCLEOTIDE SEQUENCE</scope>
    <source>
        <strain evidence="1">JT2-VF2</strain>
    </source>
</reference>
<reference evidence="1" key="1">
    <citation type="submission" date="2021-05" db="EMBL/GenBank/DDBJ databases">
        <authorList>
            <person name="Pietrasiak N."/>
            <person name="Ward R."/>
            <person name="Stajich J.E."/>
            <person name="Kurbessoian T."/>
        </authorList>
    </citation>
    <scope>NUCLEOTIDE SEQUENCE</scope>
    <source>
        <strain evidence="1">JT2-VF2</strain>
    </source>
</reference>
<evidence type="ECO:0000313" key="2">
    <source>
        <dbReference type="Proteomes" id="UP000715781"/>
    </source>
</evidence>
<gene>
    <name evidence="1" type="ORF">KME32_32110</name>
</gene>
<proteinExistence type="predicted"/>
<comment type="caution">
    <text evidence="1">The sequence shown here is derived from an EMBL/GenBank/DDBJ whole genome shotgun (WGS) entry which is preliminary data.</text>
</comment>
<dbReference type="Proteomes" id="UP000715781">
    <property type="component" value="Unassembled WGS sequence"/>
</dbReference>
<dbReference type="AlphaFoldDB" id="A0A951Q5C2"/>
<accession>A0A951Q5C2</accession>
<evidence type="ECO:0000313" key="1">
    <source>
        <dbReference type="EMBL" id="MBW4565646.1"/>
    </source>
</evidence>
<name>A0A951Q5C2_9NOST</name>